<keyword evidence="6 10" id="KW-1133">Transmembrane helix</keyword>
<dbReference type="Gene3D" id="3.10.580.10">
    <property type="entry name" value="CBS-domain"/>
    <property type="match status" value="1"/>
</dbReference>
<feature type="domain" description="CNNM transmembrane" evidence="14">
    <location>
        <begin position="2"/>
        <end position="188"/>
    </location>
</feature>
<accession>A0A370D8P2</accession>
<feature type="transmembrane region" description="Helical" evidence="12">
    <location>
        <begin position="92"/>
        <end position="112"/>
    </location>
</feature>
<keyword evidence="5" id="KW-0677">Repeat</keyword>
<evidence type="ECO:0000259" key="14">
    <source>
        <dbReference type="PROSITE" id="PS51846"/>
    </source>
</evidence>
<evidence type="ECO:0000259" key="13">
    <source>
        <dbReference type="PROSITE" id="PS51371"/>
    </source>
</evidence>
<reference evidence="15 16" key="1">
    <citation type="journal article" date="2018" name="ISME J.">
        <title>Endosymbiont genomes yield clues of tubeworm success.</title>
        <authorList>
            <person name="Li Y."/>
            <person name="Liles M.R."/>
            <person name="Halanych K.M."/>
        </authorList>
    </citation>
    <scope>NUCLEOTIDE SEQUENCE [LARGE SCALE GENOMIC DNA]</scope>
    <source>
        <strain evidence="15">A1464</strain>
    </source>
</reference>
<organism evidence="15 16">
    <name type="scientific">endosymbiont of Galathealinum brachiosum</name>
    <dbReference type="NCBI Taxonomy" id="2200906"/>
    <lineage>
        <taxon>Bacteria</taxon>
        <taxon>Pseudomonadati</taxon>
        <taxon>Pseudomonadota</taxon>
        <taxon>Gammaproteobacteria</taxon>
        <taxon>sulfur-oxidizing symbionts</taxon>
    </lineage>
</organism>
<dbReference type="PANTHER" id="PTHR22777">
    <property type="entry name" value="HEMOLYSIN-RELATED"/>
    <property type="match status" value="1"/>
</dbReference>
<gene>
    <name evidence="15" type="ORF">DIZ80_14180</name>
</gene>
<dbReference type="PANTHER" id="PTHR22777:SF32">
    <property type="entry name" value="UPF0053 INNER MEMBRANE PROTEIN YFJD"/>
    <property type="match status" value="1"/>
</dbReference>
<evidence type="ECO:0000256" key="2">
    <source>
        <dbReference type="ARBA" id="ARBA00006337"/>
    </source>
</evidence>
<sequence>MDHISSGTLYIVLSLLILLSAFFSSSETGLMSLNRHRLNYLAKNGNRGAKLARQLLNRPDRLLGLILLGNNFVNILASAIATILALRYFGEAGIAIATGLLTFVILIFAEVAPKTLAALHPERIAFPAAYVYTPLLKITYPLVYIVNLIANSLLRIVGVSPEQRQSEGVSVEELRSVVMETSQLVPQKHQDMLLGLLNLEHTSIDDIMVPRNEITALDLNESWDELVDDLTTCQRTRLPVYRDDINNIIGIIHMRRVIKLLSRNELTKKNLELQIRDAYFIPEGTSLYQQLINFQKNKRRTALAVDEYGDIQGLVTLEDILEEVVGEFTTDSPINNNNIIKQNDDSYLIAGNTHIREINRSLNISLPSKGPKTLNGLILEHLESIPTTGTSFLIANHPIEVIKIQNNAVQMARLMPRLNEDNNTEHEITNSDDLDGKN</sequence>
<keyword evidence="7 9" id="KW-0129">CBS domain</keyword>
<dbReference type="EMBL" id="QFXC01000013">
    <property type="protein sequence ID" value="RDH81249.1"/>
    <property type="molecule type" value="Genomic_DNA"/>
</dbReference>
<dbReference type="GO" id="GO:0005886">
    <property type="term" value="C:plasma membrane"/>
    <property type="evidence" value="ECO:0007669"/>
    <property type="project" value="UniProtKB-SubCell"/>
</dbReference>
<feature type="domain" description="CBS" evidence="13">
    <location>
        <begin position="274"/>
        <end position="332"/>
    </location>
</feature>
<dbReference type="SMART" id="SM01091">
    <property type="entry name" value="CorC_HlyC"/>
    <property type="match status" value="1"/>
</dbReference>
<evidence type="ECO:0000256" key="4">
    <source>
        <dbReference type="ARBA" id="ARBA00022692"/>
    </source>
</evidence>
<dbReference type="AlphaFoldDB" id="A0A370D8P2"/>
<evidence type="ECO:0000256" key="1">
    <source>
        <dbReference type="ARBA" id="ARBA00004651"/>
    </source>
</evidence>
<keyword evidence="4 10" id="KW-0812">Transmembrane</keyword>
<dbReference type="Gene3D" id="3.30.465.10">
    <property type="match status" value="1"/>
</dbReference>
<dbReference type="InterPro" id="IPR002550">
    <property type="entry name" value="CNNM"/>
</dbReference>
<evidence type="ECO:0000256" key="6">
    <source>
        <dbReference type="ARBA" id="ARBA00022989"/>
    </source>
</evidence>
<evidence type="ECO:0000256" key="9">
    <source>
        <dbReference type="PROSITE-ProRule" id="PRU00703"/>
    </source>
</evidence>
<evidence type="ECO:0000256" key="8">
    <source>
        <dbReference type="ARBA" id="ARBA00023136"/>
    </source>
</evidence>
<dbReference type="Pfam" id="PF00571">
    <property type="entry name" value="CBS"/>
    <property type="match status" value="2"/>
</dbReference>
<keyword evidence="16" id="KW-1185">Reference proteome</keyword>
<dbReference type="InterPro" id="IPR036318">
    <property type="entry name" value="FAD-bd_PCMH-like_sf"/>
</dbReference>
<evidence type="ECO:0000313" key="15">
    <source>
        <dbReference type="EMBL" id="RDH81249.1"/>
    </source>
</evidence>
<evidence type="ECO:0000256" key="7">
    <source>
        <dbReference type="ARBA" id="ARBA00023122"/>
    </source>
</evidence>
<feature type="compositionally biased region" description="Basic and acidic residues" evidence="11">
    <location>
        <begin position="418"/>
        <end position="438"/>
    </location>
</feature>
<keyword evidence="8 10" id="KW-0472">Membrane</keyword>
<dbReference type="InterPro" id="IPR044751">
    <property type="entry name" value="Ion_transp-like_CBS"/>
</dbReference>
<feature type="transmembrane region" description="Helical" evidence="12">
    <location>
        <begin position="124"/>
        <end position="146"/>
    </location>
</feature>
<dbReference type="Pfam" id="PF01595">
    <property type="entry name" value="CNNM"/>
    <property type="match status" value="1"/>
</dbReference>
<dbReference type="CDD" id="cd04590">
    <property type="entry name" value="CBS_pair_CorC_HlyC_assoc"/>
    <property type="match status" value="1"/>
</dbReference>
<evidence type="ECO:0000256" key="5">
    <source>
        <dbReference type="ARBA" id="ARBA00022737"/>
    </source>
</evidence>
<dbReference type="Pfam" id="PF03471">
    <property type="entry name" value="CorC_HlyC"/>
    <property type="match status" value="1"/>
</dbReference>
<dbReference type="SUPFAM" id="SSF54631">
    <property type="entry name" value="CBS-domain pair"/>
    <property type="match status" value="1"/>
</dbReference>
<dbReference type="InterPro" id="IPR046342">
    <property type="entry name" value="CBS_dom_sf"/>
</dbReference>
<keyword evidence="3" id="KW-1003">Cell membrane</keyword>
<evidence type="ECO:0000313" key="16">
    <source>
        <dbReference type="Proteomes" id="UP000254266"/>
    </source>
</evidence>
<proteinExistence type="inferred from homology"/>
<evidence type="ECO:0000256" key="10">
    <source>
        <dbReference type="PROSITE-ProRule" id="PRU01193"/>
    </source>
</evidence>
<dbReference type="GO" id="GO:0050660">
    <property type="term" value="F:flavin adenine dinucleotide binding"/>
    <property type="evidence" value="ECO:0007669"/>
    <property type="project" value="InterPro"/>
</dbReference>
<feature type="transmembrane region" description="Helical" evidence="12">
    <location>
        <begin position="62"/>
        <end position="86"/>
    </location>
</feature>
<dbReference type="PROSITE" id="PS51846">
    <property type="entry name" value="CNNM"/>
    <property type="match status" value="1"/>
</dbReference>
<comment type="caution">
    <text evidence="15">The sequence shown here is derived from an EMBL/GenBank/DDBJ whole genome shotgun (WGS) entry which is preliminary data.</text>
</comment>
<dbReference type="InterPro" id="IPR005170">
    <property type="entry name" value="Transptr-assoc_dom"/>
</dbReference>
<name>A0A370D8P2_9GAMM</name>
<comment type="similarity">
    <text evidence="2">Belongs to the UPF0053 family.</text>
</comment>
<feature type="region of interest" description="Disordered" evidence="11">
    <location>
        <begin position="417"/>
        <end position="438"/>
    </location>
</feature>
<evidence type="ECO:0000256" key="3">
    <source>
        <dbReference type="ARBA" id="ARBA00022475"/>
    </source>
</evidence>
<dbReference type="InterPro" id="IPR016169">
    <property type="entry name" value="FAD-bd_PCMH_sub2"/>
</dbReference>
<dbReference type="InterPro" id="IPR000644">
    <property type="entry name" value="CBS_dom"/>
</dbReference>
<dbReference type="SUPFAM" id="SSF56176">
    <property type="entry name" value="FAD-binding/transporter-associated domain-like"/>
    <property type="match status" value="1"/>
</dbReference>
<dbReference type="NCBIfam" id="NF008604">
    <property type="entry name" value="PRK11573.1"/>
    <property type="match status" value="1"/>
</dbReference>
<comment type="subcellular location">
    <subcellularLocation>
        <location evidence="1">Cell membrane</location>
        <topology evidence="1">Multi-pass membrane protein</topology>
    </subcellularLocation>
</comment>
<dbReference type="PROSITE" id="PS51371">
    <property type="entry name" value="CBS"/>
    <property type="match status" value="1"/>
</dbReference>
<feature type="transmembrane region" description="Helical" evidence="12">
    <location>
        <begin position="6"/>
        <end position="25"/>
    </location>
</feature>
<evidence type="ECO:0000256" key="12">
    <source>
        <dbReference type="SAM" id="Phobius"/>
    </source>
</evidence>
<evidence type="ECO:0000256" key="11">
    <source>
        <dbReference type="SAM" id="MobiDB-lite"/>
    </source>
</evidence>
<dbReference type="Proteomes" id="UP000254266">
    <property type="component" value="Unassembled WGS sequence"/>
</dbReference>
<protein>
    <submittedName>
        <fullName evidence="15">Magnesium/cobalt efflux protein</fullName>
    </submittedName>
</protein>